<name>A0A1R2B337_9CILI</name>
<evidence type="ECO:0000259" key="1">
    <source>
        <dbReference type="PROSITE" id="PS50021"/>
    </source>
</evidence>
<dbReference type="InterPro" id="IPR036872">
    <property type="entry name" value="CH_dom_sf"/>
</dbReference>
<dbReference type="Proteomes" id="UP000187209">
    <property type="component" value="Unassembled WGS sequence"/>
</dbReference>
<feature type="domain" description="Calponin-homology (CH)" evidence="1">
    <location>
        <begin position="296"/>
        <end position="401"/>
    </location>
</feature>
<gene>
    <name evidence="2" type="ORF">SteCoe_30675</name>
</gene>
<organism evidence="2 3">
    <name type="scientific">Stentor coeruleus</name>
    <dbReference type="NCBI Taxonomy" id="5963"/>
    <lineage>
        <taxon>Eukaryota</taxon>
        <taxon>Sar</taxon>
        <taxon>Alveolata</taxon>
        <taxon>Ciliophora</taxon>
        <taxon>Postciliodesmatophora</taxon>
        <taxon>Heterotrichea</taxon>
        <taxon>Heterotrichida</taxon>
        <taxon>Stentoridae</taxon>
        <taxon>Stentor</taxon>
    </lineage>
</organism>
<dbReference type="EMBL" id="MPUH01001015">
    <property type="protein sequence ID" value="OMJ71182.1"/>
    <property type="molecule type" value="Genomic_DNA"/>
</dbReference>
<dbReference type="Gene3D" id="1.10.418.10">
    <property type="entry name" value="Calponin-like domain"/>
    <property type="match status" value="3"/>
</dbReference>
<keyword evidence="3" id="KW-1185">Reference proteome</keyword>
<evidence type="ECO:0000313" key="2">
    <source>
        <dbReference type="EMBL" id="OMJ71182.1"/>
    </source>
</evidence>
<accession>A0A1R2B337</accession>
<reference evidence="2 3" key="1">
    <citation type="submission" date="2016-11" db="EMBL/GenBank/DDBJ databases">
        <title>The macronuclear genome of Stentor coeruleus: a giant cell with tiny introns.</title>
        <authorList>
            <person name="Slabodnick M."/>
            <person name="Ruby J.G."/>
            <person name="Reiff S.B."/>
            <person name="Swart E.C."/>
            <person name="Gosai S."/>
            <person name="Prabakaran S."/>
            <person name="Witkowska E."/>
            <person name="Larue G.E."/>
            <person name="Fisher S."/>
            <person name="Freeman R.M."/>
            <person name="Gunawardena J."/>
            <person name="Chu W."/>
            <person name="Stover N.A."/>
            <person name="Gregory B.D."/>
            <person name="Nowacki M."/>
            <person name="Derisi J."/>
            <person name="Roy S.W."/>
            <person name="Marshall W.F."/>
            <person name="Sood P."/>
        </authorList>
    </citation>
    <scope>NUCLEOTIDE SEQUENCE [LARGE SCALE GENOMIC DNA]</scope>
    <source>
        <strain evidence="2">WM001</strain>
    </source>
</reference>
<dbReference type="InterPro" id="IPR001715">
    <property type="entry name" value="CH_dom"/>
</dbReference>
<dbReference type="Pfam" id="PF00307">
    <property type="entry name" value="CH"/>
    <property type="match status" value="1"/>
</dbReference>
<comment type="caution">
    <text evidence="2">The sequence shown here is derived from an EMBL/GenBank/DDBJ whole genome shotgun (WGS) entry which is preliminary data.</text>
</comment>
<proteinExistence type="predicted"/>
<evidence type="ECO:0000313" key="3">
    <source>
        <dbReference type="Proteomes" id="UP000187209"/>
    </source>
</evidence>
<dbReference type="OrthoDB" id="297227at2759"/>
<protein>
    <recommendedName>
        <fullName evidence="1">Calponin-homology (CH) domain-containing protein</fullName>
    </recommendedName>
</protein>
<dbReference type="SUPFAM" id="SSF47576">
    <property type="entry name" value="Calponin-homology domain, CH-domain"/>
    <property type="match status" value="2"/>
</dbReference>
<sequence>MSLQFGNYQNDVSSLLSKLSNYLNTSIPSLDHLRSGIILSKLLASHLKREKLNGIIYSQNQEHWQSNWDIILTHSENFLPSHLKTITSSQIISDSGLLFTISNLIFIKITHNKNSLSQYTEKTQKSSHFLSKSQTSKTLSYEKKTLTNIILDDMKCQIHKWLIESQAIPQNFYLHEFIYRMRTGVSLSELINCLEKKTEVISGIYKNPKSISYCIANINKSLEFLRKIPNIDSKYLWSSAEINAGLEEHIYGLLQDIKDYYEKKYVYKHRERTSSVKKIRRNKSMETFFITINVTSAMKRTIIQWVKSLGLENFIIFHDDFNINSIYNGVLLCETVGEIFKQKPRYISKPITDDQCLININSALLIIKNNISSKDKIPEKILEPNEETVWFVLWELMNNYKDYINNTIISKKKTLEDYIIDWIKSMNLLPIKVTKILELMPGIKNGTLLGQIVKNIIPSKKLEIIYTPQTENTGNINIRRIMTVLRNETKMPQKYIWKEKEIKLGDLKIVSGLLEDLYKFAKKNCIKGKKTNGEFYNNGFINDRDKEDNVDEVMINKNVNKVKEIENWLDEIGIKHNGLKGEVINEFKSGAKFWEIIETLENRRFDQVNPDPKSSSEAFANIRGILEFLCEKPNFDSKYLYLDDQVLAGSGKVIRSLLLLIKNIYSPKNLL</sequence>
<dbReference type="PROSITE" id="PS50021">
    <property type="entry name" value="CH"/>
    <property type="match status" value="1"/>
</dbReference>
<dbReference type="AlphaFoldDB" id="A0A1R2B337"/>